<name>A0ABQ0L436_MYCCL</name>
<evidence type="ECO:0000313" key="2">
    <source>
        <dbReference type="EMBL" id="GAT45913.1"/>
    </source>
</evidence>
<accession>A0ABQ0L436</accession>
<dbReference type="InterPro" id="IPR006598">
    <property type="entry name" value="CAP10"/>
</dbReference>
<protein>
    <recommendedName>
        <fullName evidence="1">Glycosyl transferase CAP10 domain-containing protein</fullName>
    </recommendedName>
</protein>
<dbReference type="SMART" id="SM00672">
    <property type="entry name" value="CAP10"/>
    <property type="match status" value="1"/>
</dbReference>
<gene>
    <name evidence="2" type="ORF">MCHLO_03464</name>
</gene>
<reference evidence="2" key="1">
    <citation type="submission" date="2014-09" db="EMBL/GenBank/DDBJ databases">
        <title>Genome sequence of the luminous mushroom Mycena chlorophos for searching fungal bioluminescence genes.</title>
        <authorList>
            <person name="Tanaka Y."/>
            <person name="Kasuga D."/>
            <person name="Oba Y."/>
            <person name="Hase S."/>
            <person name="Sato K."/>
            <person name="Oba Y."/>
            <person name="Sakakibara Y."/>
        </authorList>
    </citation>
    <scope>NUCLEOTIDE SEQUENCE</scope>
</reference>
<evidence type="ECO:0000313" key="3">
    <source>
        <dbReference type="Proteomes" id="UP000815677"/>
    </source>
</evidence>
<dbReference type="Proteomes" id="UP000815677">
    <property type="component" value="Unassembled WGS sequence"/>
</dbReference>
<feature type="domain" description="Glycosyl transferase CAP10" evidence="1">
    <location>
        <begin position="669"/>
        <end position="902"/>
    </location>
</feature>
<proteinExistence type="predicted"/>
<sequence length="907" mass="101537">MPSPIPNEVVAEIISLLPRGSLSQMATVSRVFCALARPSLFATFNFHPHDYLSTTPGGEMSPMLEFRTSAINAPLVKCLHICAWNGACMTITPDADIDDSKLELRSILDQLFERIPRLTRLKKLEAYGLSFTPRMVEHLAQIPDLKLTLHNCHFREEGYRYPKNQNGTLAVSEFAWTIFFGDYMQVDPHRWLHLLQPASLATLYLTLLSKDDVHDIPNLPLLRKLHLTMDPDEAFEFATVLALARFGTVEDFALDFISLESSERQPYLPPSSMLGWPCPFPNLKIFSGTPTLIPLFCRDLKTLTELHCPLLACPTGDTPGDLRASTLLSIIQEARLPATITALSIEIDIKLSTCNELAGLFGACFPFLKELVFYPWLWREDDDRDELVSSFLEDFVHALPRTLLRLEVYAYRLAFERQDETDFDSDEEDEEEDDIDADVLFAAELRDSILANCPAITEMRVEGPGFIIQWAKDEHGEVQRPAHTAASSLVAPLALAPASSTHTTGARAQRPPDEASSEDLQLFWALSGEELGRPAAEGYEVRKPRFFVKDLPDLDFTVNARPDGRVVVPWEHLVHSNLTDLNPSYPSPAWDGEGSVWEAWRRTCSPTAPARRLYSSLGSGWAGATGARDRLAEGHYAWQARIHGLDEHNTDGTTQSAAGTETTFVRGTGMNGVDFCRSPGDRYEQGHFFSDWRTYPLLVPIFSPARAQGFGDIRIPSHYYYGGTKRYTYAWDPINLEQRRTDPMEVPWERKRDAVWWRGASTGGGNSPPGFGEGYQRHRFVRMASVGRLWNDGADLERTTTVVFEPPVPAAKVELDDEMNVQLRLRWLLVSAVLDVVPELFSLRHGPPGQQPYPHLHQRIRLHSPGSRITRRAGGDGVCSTSTAFAAQAAAPAYIARATAVFVDCGW</sequence>
<dbReference type="EMBL" id="DF841963">
    <property type="protein sequence ID" value="GAT45913.1"/>
    <property type="molecule type" value="Genomic_DNA"/>
</dbReference>
<organism evidence="2 3">
    <name type="scientific">Mycena chlorophos</name>
    <name type="common">Agaric fungus</name>
    <name type="synonym">Agaricus chlorophos</name>
    <dbReference type="NCBI Taxonomy" id="658473"/>
    <lineage>
        <taxon>Eukaryota</taxon>
        <taxon>Fungi</taxon>
        <taxon>Dikarya</taxon>
        <taxon>Basidiomycota</taxon>
        <taxon>Agaricomycotina</taxon>
        <taxon>Agaricomycetes</taxon>
        <taxon>Agaricomycetidae</taxon>
        <taxon>Agaricales</taxon>
        <taxon>Marasmiineae</taxon>
        <taxon>Mycenaceae</taxon>
        <taxon>Mycena</taxon>
    </lineage>
</organism>
<keyword evidence="3" id="KW-1185">Reference proteome</keyword>
<evidence type="ECO:0000259" key="1">
    <source>
        <dbReference type="SMART" id="SM00672"/>
    </source>
</evidence>